<evidence type="ECO:0000256" key="3">
    <source>
        <dbReference type="PROSITE-ProRule" id="PRU00497"/>
    </source>
</evidence>
<organism evidence="6 7">
    <name type="scientific">Iphiclides podalirius</name>
    <name type="common">scarce swallowtail</name>
    <dbReference type="NCBI Taxonomy" id="110791"/>
    <lineage>
        <taxon>Eukaryota</taxon>
        <taxon>Metazoa</taxon>
        <taxon>Ecdysozoa</taxon>
        <taxon>Arthropoda</taxon>
        <taxon>Hexapoda</taxon>
        <taxon>Insecta</taxon>
        <taxon>Pterygota</taxon>
        <taxon>Neoptera</taxon>
        <taxon>Endopterygota</taxon>
        <taxon>Lepidoptera</taxon>
        <taxon>Glossata</taxon>
        <taxon>Ditrysia</taxon>
        <taxon>Papilionoidea</taxon>
        <taxon>Papilionidae</taxon>
        <taxon>Papilioninae</taxon>
        <taxon>Iphiclides</taxon>
    </lineage>
</organism>
<dbReference type="PROSITE" id="PS51155">
    <property type="entry name" value="CHIT_BIND_RR_2"/>
    <property type="match status" value="1"/>
</dbReference>
<dbReference type="EMBL" id="OW152820">
    <property type="protein sequence ID" value="CAH2075280.1"/>
    <property type="molecule type" value="Genomic_DNA"/>
</dbReference>
<feature type="compositionally biased region" description="Gly residues" evidence="4">
    <location>
        <begin position="72"/>
        <end position="92"/>
    </location>
</feature>
<dbReference type="Pfam" id="PF00379">
    <property type="entry name" value="Chitin_bind_4"/>
    <property type="match status" value="1"/>
</dbReference>
<evidence type="ECO:0000256" key="1">
    <source>
        <dbReference type="ARBA" id="ARBA00022460"/>
    </source>
</evidence>
<protein>
    <recommendedName>
        <fullName evidence="8">Larval cuticle protein LCP-30</fullName>
    </recommendedName>
</protein>
<dbReference type="InterPro" id="IPR000618">
    <property type="entry name" value="Insect_cuticle"/>
</dbReference>
<keyword evidence="1 3" id="KW-0193">Cuticle</keyword>
<reference evidence="6" key="1">
    <citation type="submission" date="2022-03" db="EMBL/GenBank/DDBJ databases">
        <authorList>
            <person name="Martin H S."/>
        </authorList>
    </citation>
    <scope>NUCLEOTIDE SEQUENCE</scope>
</reference>
<evidence type="ECO:0000313" key="7">
    <source>
        <dbReference type="Proteomes" id="UP000837857"/>
    </source>
</evidence>
<evidence type="ECO:0000256" key="4">
    <source>
        <dbReference type="SAM" id="MobiDB-lite"/>
    </source>
</evidence>
<evidence type="ECO:0008006" key="8">
    <source>
        <dbReference type="Google" id="ProtNLM"/>
    </source>
</evidence>
<feature type="compositionally biased region" description="Basic and acidic residues" evidence="4">
    <location>
        <begin position="33"/>
        <end position="54"/>
    </location>
</feature>
<name>A0ABN8J3K7_9NEOP</name>
<sequence>MRGILVLCLTVTVAFAAESGSPSPFQFLTTTPRRYDPGKYDPGRYDPSRYDKSGKWTPDNSGAYNGDRGDRGGAGGFYTGSSSAGGPGGGYVYDGEDGGKYKPDNNGFPTGGAYQGGPNAGSGNTASAFASTTPEYTATPTEPAPTTAAPTPSPTPRPTPTLPPVYKPAPTPAPTKPPLVAFVSNVNDGKYKYRQGIIRLEHDYRPPGGYRYLLETDNKILAEQVGKAEKIDNENYGIRSKGFFEYVAPDGVTYRVDYTADERGFIPVGTHLP</sequence>
<dbReference type="PROSITE" id="PS00233">
    <property type="entry name" value="CHIT_BIND_RR_1"/>
    <property type="match status" value="1"/>
</dbReference>
<feature type="non-terminal residue" evidence="6">
    <location>
        <position position="1"/>
    </location>
</feature>
<dbReference type="PRINTS" id="PR01217">
    <property type="entry name" value="PRICHEXTENSN"/>
</dbReference>
<feature type="compositionally biased region" description="Low complexity" evidence="4">
    <location>
        <begin position="130"/>
        <end position="150"/>
    </location>
</feature>
<evidence type="ECO:0000256" key="5">
    <source>
        <dbReference type="SAM" id="SignalP"/>
    </source>
</evidence>
<feature type="compositionally biased region" description="Pro residues" evidence="4">
    <location>
        <begin position="151"/>
        <end position="176"/>
    </location>
</feature>
<keyword evidence="2 5" id="KW-0732">Signal</keyword>
<feature type="signal peptide" evidence="5">
    <location>
        <begin position="1"/>
        <end position="16"/>
    </location>
</feature>
<proteinExistence type="predicted"/>
<dbReference type="Proteomes" id="UP000837857">
    <property type="component" value="Chromosome 8"/>
</dbReference>
<feature type="compositionally biased region" description="Gly residues" evidence="4">
    <location>
        <begin position="109"/>
        <end position="120"/>
    </location>
</feature>
<dbReference type="InterPro" id="IPR031311">
    <property type="entry name" value="CHIT_BIND_RR_consensus"/>
</dbReference>
<keyword evidence="7" id="KW-1185">Reference proteome</keyword>
<feature type="region of interest" description="Disordered" evidence="4">
    <location>
        <begin position="22"/>
        <end position="176"/>
    </location>
</feature>
<evidence type="ECO:0000313" key="6">
    <source>
        <dbReference type="EMBL" id="CAH2075280.1"/>
    </source>
</evidence>
<feature type="chain" id="PRO_5046217709" description="Larval cuticle protein LCP-30" evidence="5">
    <location>
        <begin position="17"/>
        <end position="273"/>
    </location>
</feature>
<gene>
    <name evidence="6" type="ORF">IPOD504_LOCUS16656</name>
</gene>
<feature type="compositionally biased region" description="Polar residues" evidence="4">
    <location>
        <begin position="22"/>
        <end position="32"/>
    </location>
</feature>
<evidence type="ECO:0000256" key="2">
    <source>
        <dbReference type="ARBA" id="ARBA00022729"/>
    </source>
</evidence>
<accession>A0ABN8J3K7</accession>